<proteinExistence type="predicted"/>
<dbReference type="InterPro" id="IPR011256">
    <property type="entry name" value="Reg_factor_effector_dom_sf"/>
</dbReference>
<dbReference type="EMBL" id="BAAAZI010000007">
    <property type="protein sequence ID" value="GAA4140051.1"/>
    <property type="molecule type" value="Genomic_DNA"/>
</dbReference>
<dbReference type="Gene3D" id="3.20.80.10">
    <property type="entry name" value="Regulatory factor, effector binding domain"/>
    <property type="match status" value="1"/>
</dbReference>
<keyword evidence="3" id="KW-1185">Reference proteome</keyword>
<feature type="domain" description="AraC effector-binding" evidence="1">
    <location>
        <begin position="1"/>
        <end position="151"/>
    </location>
</feature>
<dbReference type="InterPro" id="IPR010499">
    <property type="entry name" value="AraC_E-bd"/>
</dbReference>
<evidence type="ECO:0000313" key="2">
    <source>
        <dbReference type="EMBL" id="GAA4140051.1"/>
    </source>
</evidence>
<dbReference type="Pfam" id="PF14526">
    <property type="entry name" value="Cass2"/>
    <property type="match status" value="1"/>
</dbReference>
<accession>A0ABP7YR58</accession>
<sequence length="151" mass="17520">MNNTRLPEFYLIGIKIQTSNQNGQAMKDIPALWEQFMQADMPNIIPNKVDQNIYCAYTDYESDWQAPYTCFLGCKVNSLDEIPEGMHSLLVPASDYFVKKVEQGLSGEIIGNAWNEIWQSDLKRRYTVDFEVYYEESNQPDQAKLEIYIAI</sequence>
<organism evidence="2 3">
    <name type="scientific">Sphingobacterium kyonggiense</name>
    <dbReference type="NCBI Taxonomy" id="714075"/>
    <lineage>
        <taxon>Bacteria</taxon>
        <taxon>Pseudomonadati</taxon>
        <taxon>Bacteroidota</taxon>
        <taxon>Sphingobacteriia</taxon>
        <taxon>Sphingobacteriales</taxon>
        <taxon>Sphingobacteriaceae</taxon>
        <taxon>Sphingobacterium</taxon>
    </lineage>
</organism>
<gene>
    <name evidence="2" type="ORF">GCM10022216_18830</name>
</gene>
<dbReference type="Proteomes" id="UP001500101">
    <property type="component" value="Unassembled WGS sequence"/>
</dbReference>
<dbReference type="InterPro" id="IPR053182">
    <property type="entry name" value="YobU-like_regulator"/>
</dbReference>
<dbReference type="RefSeq" id="WP_344674449.1">
    <property type="nucleotide sequence ID" value="NZ_BAAAZI010000007.1"/>
</dbReference>
<dbReference type="SMART" id="SM00871">
    <property type="entry name" value="AraC_E_bind"/>
    <property type="match status" value="1"/>
</dbReference>
<evidence type="ECO:0000259" key="1">
    <source>
        <dbReference type="SMART" id="SM00871"/>
    </source>
</evidence>
<reference evidence="3" key="1">
    <citation type="journal article" date="2019" name="Int. J. Syst. Evol. Microbiol.">
        <title>The Global Catalogue of Microorganisms (GCM) 10K type strain sequencing project: providing services to taxonomists for standard genome sequencing and annotation.</title>
        <authorList>
            <consortium name="The Broad Institute Genomics Platform"/>
            <consortium name="The Broad Institute Genome Sequencing Center for Infectious Disease"/>
            <person name="Wu L."/>
            <person name="Ma J."/>
        </authorList>
    </citation>
    <scope>NUCLEOTIDE SEQUENCE [LARGE SCALE GENOMIC DNA]</scope>
    <source>
        <strain evidence="3">JCM 16704</strain>
    </source>
</reference>
<dbReference type="PANTHER" id="PTHR36444:SF2">
    <property type="entry name" value="TRANSCRIPTIONAL REGULATOR PROTEIN YOBU-RELATED"/>
    <property type="match status" value="1"/>
</dbReference>
<dbReference type="PANTHER" id="PTHR36444">
    <property type="entry name" value="TRANSCRIPTIONAL REGULATOR PROTEIN YOBU-RELATED"/>
    <property type="match status" value="1"/>
</dbReference>
<comment type="caution">
    <text evidence="2">The sequence shown here is derived from an EMBL/GenBank/DDBJ whole genome shotgun (WGS) entry which is preliminary data.</text>
</comment>
<dbReference type="InterPro" id="IPR029441">
    <property type="entry name" value="Cass2"/>
</dbReference>
<name>A0ABP7YR58_9SPHI</name>
<dbReference type="SUPFAM" id="SSF55136">
    <property type="entry name" value="Probable bacterial effector-binding domain"/>
    <property type="match status" value="1"/>
</dbReference>
<evidence type="ECO:0000313" key="3">
    <source>
        <dbReference type="Proteomes" id="UP001500101"/>
    </source>
</evidence>
<protein>
    <submittedName>
        <fullName evidence="2">GyrI-like domain-containing protein</fullName>
    </submittedName>
</protein>